<organism evidence="1 2">
    <name type="scientific">Centaurea solstitialis</name>
    <name type="common">yellow star-thistle</name>
    <dbReference type="NCBI Taxonomy" id="347529"/>
    <lineage>
        <taxon>Eukaryota</taxon>
        <taxon>Viridiplantae</taxon>
        <taxon>Streptophyta</taxon>
        <taxon>Embryophyta</taxon>
        <taxon>Tracheophyta</taxon>
        <taxon>Spermatophyta</taxon>
        <taxon>Magnoliopsida</taxon>
        <taxon>eudicotyledons</taxon>
        <taxon>Gunneridae</taxon>
        <taxon>Pentapetalae</taxon>
        <taxon>asterids</taxon>
        <taxon>campanulids</taxon>
        <taxon>Asterales</taxon>
        <taxon>Asteraceae</taxon>
        <taxon>Carduoideae</taxon>
        <taxon>Cardueae</taxon>
        <taxon>Centaureinae</taxon>
        <taxon>Centaurea</taxon>
    </lineage>
</organism>
<accession>A0AA38TNF1</accession>
<dbReference type="EMBL" id="JARYMX010000001">
    <property type="protein sequence ID" value="KAJ9564150.1"/>
    <property type="molecule type" value="Genomic_DNA"/>
</dbReference>
<name>A0AA38TNF1_9ASTR</name>
<protein>
    <submittedName>
        <fullName evidence="1">Uncharacterized protein</fullName>
    </submittedName>
</protein>
<dbReference type="Proteomes" id="UP001172457">
    <property type="component" value="Chromosome 1"/>
</dbReference>
<dbReference type="PANTHER" id="PTHR36795">
    <property type="entry name" value="OS01G0938400 PROTEIN"/>
    <property type="match status" value="1"/>
</dbReference>
<proteinExistence type="predicted"/>
<keyword evidence="2" id="KW-1185">Reference proteome</keyword>
<sequence>MSPATGFSYHRLHNEYDDSNNDYEEEMKRAIDLAKARIQQQSSSSSFSSSRLKLKTFRMRKRKLRMKIPSLRKFMRRRARMVMVSVANVLKRLKDSQSHFGDLFAGNYLFMQVNPAPLKSSSSSPFPINHGSIKRLEDELRRSTSPRVL</sequence>
<evidence type="ECO:0000313" key="2">
    <source>
        <dbReference type="Proteomes" id="UP001172457"/>
    </source>
</evidence>
<gene>
    <name evidence="1" type="ORF">OSB04_000116</name>
</gene>
<dbReference type="AlphaFoldDB" id="A0AA38TNF1"/>
<reference evidence="1" key="1">
    <citation type="submission" date="2023-03" db="EMBL/GenBank/DDBJ databases">
        <title>Chromosome-scale reference genome and RAD-based genetic map of yellow starthistle (Centaurea solstitialis) reveal putative structural variation and QTLs associated with invader traits.</title>
        <authorList>
            <person name="Reatini B."/>
            <person name="Cang F.A."/>
            <person name="Jiang Q."/>
            <person name="Mckibben M.T.W."/>
            <person name="Barker M.S."/>
            <person name="Rieseberg L.H."/>
            <person name="Dlugosch K.M."/>
        </authorList>
    </citation>
    <scope>NUCLEOTIDE SEQUENCE</scope>
    <source>
        <strain evidence="1">CAN-66</strain>
        <tissue evidence="1">Leaf</tissue>
    </source>
</reference>
<dbReference type="PANTHER" id="PTHR36795:SF2">
    <property type="entry name" value="OS01G0938400 PROTEIN"/>
    <property type="match status" value="1"/>
</dbReference>
<comment type="caution">
    <text evidence="1">The sequence shown here is derived from an EMBL/GenBank/DDBJ whole genome shotgun (WGS) entry which is preliminary data.</text>
</comment>
<evidence type="ECO:0000313" key="1">
    <source>
        <dbReference type="EMBL" id="KAJ9564150.1"/>
    </source>
</evidence>